<dbReference type="PROSITE" id="PS50887">
    <property type="entry name" value="GGDEF"/>
    <property type="match status" value="1"/>
</dbReference>
<feature type="transmembrane region" description="Helical" evidence="4">
    <location>
        <begin position="92"/>
        <end position="110"/>
    </location>
</feature>
<organism evidence="6 7">
    <name type="scientific">Acinetobacter defluvii</name>
    <dbReference type="NCBI Taxonomy" id="1871111"/>
    <lineage>
        <taxon>Bacteria</taxon>
        <taxon>Pseudomonadati</taxon>
        <taxon>Pseudomonadota</taxon>
        <taxon>Gammaproteobacteria</taxon>
        <taxon>Moraxellales</taxon>
        <taxon>Moraxellaceae</taxon>
        <taxon>Acinetobacter</taxon>
    </lineage>
</organism>
<dbReference type="PANTHER" id="PTHR45138:SF9">
    <property type="entry name" value="DIGUANYLATE CYCLASE DGCM-RELATED"/>
    <property type="match status" value="1"/>
</dbReference>
<keyword evidence="4" id="KW-1133">Transmembrane helix</keyword>
<dbReference type="KEGG" id="adv:DJ533_03125"/>
<dbReference type="OrthoDB" id="9812260at2"/>
<reference evidence="6" key="1">
    <citation type="submission" date="2019-08" db="EMBL/GenBank/DDBJ databases">
        <title>The complete genome of Acinetobacter defluvii strain WCHAD010030.</title>
        <authorList>
            <person name="Hu Y."/>
            <person name="Qin J."/>
            <person name="Feng Y."/>
            <person name="Zong Z."/>
        </authorList>
    </citation>
    <scope>NUCLEOTIDE SEQUENCE</scope>
    <source>
        <strain evidence="6">WCHA30</strain>
    </source>
</reference>
<dbReference type="EMBL" id="CP029397">
    <property type="protein sequence ID" value="AWL27654.1"/>
    <property type="molecule type" value="Genomic_DNA"/>
</dbReference>
<dbReference type="NCBIfam" id="TIGR00254">
    <property type="entry name" value="GGDEF"/>
    <property type="match status" value="1"/>
</dbReference>
<dbReference type="AlphaFoldDB" id="A0A2S2F9L7"/>
<feature type="transmembrane region" description="Helical" evidence="4">
    <location>
        <begin position="144"/>
        <end position="165"/>
    </location>
</feature>
<feature type="domain" description="GGDEF" evidence="5">
    <location>
        <begin position="249"/>
        <end position="382"/>
    </location>
</feature>
<keyword evidence="7" id="KW-1185">Reference proteome</keyword>
<comment type="catalytic activity">
    <reaction evidence="3">
        <text>2 GTP = 3',3'-c-di-GMP + 2 diphosphate</text>
        <dbReference type="Rhea" id="RHEA:24898"/>
        <dbReference type="ChEBI" id="CHEBI:33019"/>
        <dbReference type="ChEBI" id="CHEBI:37565"/>
        <dbReference type="ChEBI" id="CHEBI:58805"/>
        <dbReference type="EC" id="2.7.7.65"/>
    </reaction>
</comment>
<feature type="transmembrane region" description="Helical" evidence="4">
    <location>
        <begin position="116"/>
        <end position="137"/>
    </location>
</feature>
<evidence type="ECO:0000259" key="5">
    <source>
        <dbReference type="PROSITE" id="PS50887"/>
    </source>
</evidence>
<dbReference type="SUPFAM" id="SSF55073">
    <property type="entry name" value="Nucleotide cyclase"/>
    <property type="match status" value="1"/>
</dbReference>
<dbReference type="PANTHER" id="PTHR45138">
    <property type="entry name" value="REGULATORY COMPONENTS OF SENSORY TRANSDUCTION SYSTEM"/>
    <property type="match status" value="1"/>
</dbReference>
<name>A0A2S2F9L7_9GAMM</name>
<dbReference type="RefSeq" id="WP_065993143.1">
    <property type="nucleotide sequence ID" value="NZ_CP029397.2"/>
</dbReference>
<evidence type="ECO:0000313" key="7">
    <source>
        <dbReference type="Proteomes" id="UP000245977"/>
    </source>
</evidence>
<dbReference type="GO" id="GO:1902201">
    <property type="term" value="P:negative regulation of bacterial-type flagellum-dependent cell motility"/>
    <property type="evidence" value="ECO:0007669"/>
    <property type="project" value="TreeGrafter"/>
</dbReference>
<sequence length="394" mass="45928">MTNLSKTILNYIQSTIIMRWTNIQKCILVLVLAILMHLLWIVWKLYIIITPDIWQWVNLPLIKKQLQVNIISIICLIILICISIFNFKKDWVNYYFSYFIITTFILILILDGYFVGIYSPATIFTSVCVTGIGLVLFSKKIIYFNLIIATSIFSVLIYLTTQNTISYAPIFSSKLLSNTLYHNYFWVYSMIYFIIPVLFAGLLFFELLLYQWRYRESLFEKISQIDPLTELYNRRFFNEKINELKEQQTSYIIIILDLDHFKTINDSYGHHTGDAALIQIAKTLSRTVRKTDIVARYGGEEFILLLSHITIHQALEIAEKCRKTIADEPLKLNNEQSIHITASFGVGMSTTDSTLDQALRFADQALYHAKQSGRNQVQLFDGTTFQKFHPKTIY</sequence>
<dbReference type="Gene3D" id="3.30.70.270">
    <property type="match status" value="1"/>
</dbReference>
<dbReference type="FunFam" id="3.30.70.270:FF:000001">
    <property type="entry name" value="Diguanylate cyclase domain protein"/>
    <property type="match status" value="1"/>
</dbReference>
<evidence type="ECO:0000256" key="1">
    <source>
        <dbReference type="ARBA" id="ARBA00001946"/>
    </source>
</evidence>
<gene>
    <name evidence="6" type="ORF">DJ533_03125</name>
</gene>
<dbReference type="Pfam" id="PF00990">
    <property type="entry name" value="GGDEF"/>
    <property type="match status" value="1"/>
</dbReference>
<feature type="transmembrane region" description="Helical" evidence="4">
    <location>
        <begin position="26"/>
        <end position="46"/>
    </location>
</feature>
<dbReference type="GO" id="GO:0043709">
    <property type="term" value="P:cell adhesion involved in single-species biofilm formation"/>
    <property type="evidence" value="ECO:0007669"/>
    <property type="project" value="TreeGrafter"/>
</dbReference>
<proteinExistence type="predicted"/>
<dbReference type="InterPro" id="IPR043128">
    <property type="entry name" value="Rev_trsase/Diguanyl_cyclase"/>
</dbReference>
<evidence type="ECO:0000256" key="4">
    <source>
        <dbReference type="SAM" id="Phobius"/>
    </source>
</evidence>
<keyword evidence="4" id="KW-0812">Transmembrane</keyword>
<evidence type="ECO:0000256" key="2">
    <source>
        <dbReference type="ARBA" id="ARBA00012528"/>
    </source>
</evidence>
<keyword evidence="4" id="KW-0472">Membrane</keyword>
<dbReference type="GO" id="GO:0005886">
    <property type="term" value="C:plasma membrane"/>
    <property type="evidence" value="ECO:0007669"/>
    <property type="project" value="TreeGrafter"/>
</dbReference>
<accession>A0A2S2F9L7</accession>
<dbReference type="Proteomes" id="UP000245977">
    <property type="component" value="Chromosome"/>
</dbReference>
<dbReference type="SMART" id="SM00267">
    <property type="entry name" value="GGDEF"/>
    <property type="match status" value="1"/>
</dbReference>
<dbReference type="InterPro" id="IPR000160">
    <property type="entry name" value="GGDEF_dom"/>
</dbReference>
<dbReference type="CDD" id="cd01949">
    <property type="entry name" value="GGDEF"/>
    <property type="match status" value="1"/>
</dbReference>
<feature type="transmembrane region" description="Helical" evidence="4">
    <location>
        <begin position="66"/>
        <end position="85"/>
    </location>
</feature>
<dbReference type="STRING" id="1871111.GCA_001704615_02077"/>
<dbReference type="GO" id="GO:0052621">
    <property type="term" value="F:diguanylate cyclase activity"/>
    <property type="evidence" value="ECO:0007669"/>
    <property type="project" value="UniProtKB-EC"/>
</dbReference>
<dbReference type="InterPro" id="IPR029787">
    <property type="entry name" value="Nucleotide_cyclase"/>
</dbReference>
<comment type="cofactor">
    <cofactor evidence="1">
        <name>Mg(2+)</name>
        <dbReference type="ChEBI" id="CHEBI:18420"/>
    </cofactor>
</comment>
<protein>
    <recommendedName>
        <fullName evidence="2">diguanylate cyclase</fullName>
        <ecNumber evidence="2">2.7.7.65</ecNumber>
    </recommendedName>
</protein>
<evidence type="ECO:0000256" key="3">
    <source>
        <dbReference type="ARBA" id="ARBA00034247"/>
    </source>
</evidence>
<dbReference type="InterPro" id="IPR050469">
    <property type="entry name" value="Diguanylate_Cyclase"/>
</dbReference>
<feature type="transmembrane region" description="Helical" evidence="4">
    <location>
        <begin position="185"/>
        <end position="209"/>
    </location>
</feature>
<evidence type="ECO:0000313" key="6">
    <source>
        <dbReference type="EMBL" id="AWL27654.1"/>
    </source>
</evidence>
<dbReference type="EC" id="2.7.7.65" evidence="2"/>